<dbReference type="InterPro" id="IPR025365">
    <property type="entry name" value="DUF4269"/>
</dbReference>
<dbReference type="RefSeq" id="WP_089334060.1">
    <property type="nucleotide sequence ID" value="NZ_FZNS01000013.1"/>
</dbReference>
<dbReference type="EMBL" id="FZNS01000013">
    <property type="protein sequence ID" value="SNR95831.1"/>
    <property type="molecule type" value="Genomic_DNA"/>
</dbReference>
<proteinExistence type="predicted"/>
<name>A0A239AKC7_9BACT</name>
<accession>A0A239AKC7</accession>
<evidence type="ECO:0000313" key="2">
    <source>
        <dbReference type="Proteomes" id="UP000198310"/>
    </source>
</evidence>
<protein>
    <recommendedName>
        <fullName evidence="3">DUF4269 domain-containing protein</fullName>
    </recommendedName>
</protein>
<reference evidence="2" key="1">
    <citation type="submission" date="2017-06" db="EMBL/GenBank/DDBJ databases">
        <authorList>
            <person name="Varghese N."/>
            <person name="Submissions S."/>
        </authorList>
    </citation>
    <scope>NUCLEOTIDE SEQUENCE [LARGE SCALE GENOMIC DNA]</scope>
    <source>
        <strain evidence="2">DSM 28041</strain>
    </source>
</reference>
<dbReference type="Pfam" id="PF14091">
    <property type="entry name" value="DUF4269"/>
    <property type="match status" value="1"/>
</dbReference>
<organism evidence="1 2">
    <name type="scientific">Hymenobacter mucosus</name>
    <dbReference type="NCBI Taxonomy" id="1411120"/>
    <lineage>
        <taxon>Bacteria</taxon>
        <taxon>Pseudomonadati</taxon>
        <taxon>Bacteroidota</taxon>
        <taxon>Cytophagia</taxon>
        <taxon>Cytophagales</taxon>
        <taxon>Hymenobacteraceae</taxon>
        <taxon>Hymenobacter</taxon>
    </lineage>
</organism>
<evidence type="ECO:0008006" key="3">
    <source>
        <dbReference type="Google" id="ProtNLM"/>
    </source>
</evidence>
<evidence type="ECO:0000313" key="1">
    <source>
        <dbReference type="EMBL" id="SNR95831.1"/>
    </source>
</evidence>
<gene>
    <name evidence="1" type="ORF">SAMN06269173_11338</name>
</gene>
<keyword evidence="2" id="KW-1185">Reference proteome</keyword>
<dbReference type="Proteomes" id="UP000198310">
    <property type="component" value="Unassembled WGS sequence"/>
</dbReference>
<dbReference type="AlphaFoldDB" id="A0A239AKC7"/>
<sequence>MIDWKDLRYLQAGNARQQHAYAVLQALAMWPLLADFDPVLAGTIPLAIDTSASDLDVLCEVAPATQERFRHLLSTQYGQLPGFRISQHIVNGVDSVVVNFSYQGTELEVFGQAQPTCQQAGYRHMVVEHAILVAGGEVWRQEIRRLKHQGMKTEPAFAALLHISGNPYEALLTLENQTPAELQAYVARHPISRGY</sequence>